<dbReference type="SUPFAM" id="SSF47819">
    <property type="entry name" value="HRDC-like"/>
    <property type="match status" value="1"/>
</dbReference>
<feature type="compositionally biased region" description="Basic and acidic residues" evidence="7">
    <location>
        <begin position="508"/>
        <end position="529"/>
    </location>
</feature>
<dbReference type="InterPro" id="IPR045092">
    <property type="entry name" value="Rrp6-like"/>
</dbReference>
<keyword evidence="10" id="KW-1185">Reference proteome</keyword>
<feature type="region of interest" description="Disordered" evidence="7">
    <location>
        <begin position="508"/>
        <end position="532"/>
    </location>
</feature>
<dbReference type="Pfam" id="PF01612">
    <property type="entry name" value="DNA_pol_A_exo1"/>
    <property type="match status" value="1"/>
</dbReference>
<evidence type="ECO:0000259" key="8">
    <source>
        <dbReference type="PROSITE" id="PS50967"/>
    </source>
</evidence>
<evidence type="ECO:0000256" key="4">
    <source>
        <dbReference type="ARBA" id="ARBA00022839"/>
    </source>
</evidence>
<dbReference type="GO" id="GO:0005730">
    <property type="term" value="C:nucleolus"/>
    <property type="evidence" value="ECO:0007669"/>
    <property type="project" value="TreeGrafter"/>
</dbReference>
<keyword evidence="6" id="KW-0539">Nucleus</keyword>
<dbReference type="STRING" id="35608.A0A2U1Q3L5"/>
<dbReference type="GO" id="GO:0080188">
    <property type="term" value="P:gene silencing by siRNA-directed DNA methylation"/>
    <property type="evidence" value="ECO:0007669"/>
    <property type="project" value="UniProtKB-ARBA"/>
</dbReference>
<dbReference type="GO" id="GO:0000176">
    <property type="term" value="C:nuclear exosome (RNase complex)"/>
    <property type="evidence" value="ECO:0007669"/>
    <property type="project" value="TreeGrafter"/>
</dbReference>
<dbReference type="EMBL" id="PKPP01000452">
    <property type="protein sequence ID" value="PWA92596.1"/>
    <property type="molecule type" value="Genomic_DNA"/>
</dbReference>
<dbReference type="GO" id="GO:0071035">
    <property type="term" value="P:nuclear polyadenylation-dependent rRNA catabolic process"/>
    <property type="evidence" value="ECO:0007669"/>
    <property type="project" value="TreeGrafter"/>
</dbReference>
<protein>
    <submittedName>
        <fullName evidence="9">Ribonuclease D, Exosome-associated factor Rrp6</fullName>
    </submittedName>
</protein>
<evidence type="ECO:0000313" key="9">
    <source>
        <dbReference type="EMBL" id="PWA92596.1"/>
    </source>
</evidence>
<evidence type="ECO:0000256" key="7">
    <source>
        <dbReference type="SAM" id="MobiDB-lite"/>
    </source>
</evidence>
<evidence type="ECO:0000256" key="1">
    <source>
        <dbReference type="ARBA" id="ARBA00004123"/>
    </source>
</evidence>
<evidence type="ECO:0000256" key="5">
    <source>
        <dbReference type="ARBA" id="ARBA00023158"/>
    </source>
</evidence>
<dbReference type="PROSITE" id="PS50967">
    <property type="entry name" value="HRDC"/>
    <property type="match status" value="1"/>
</dbReference>
<keyword evidence="5" id="KW-0943">RNA-mediated gene silencing</keyword>
<evidence type="ECO:0000256" key="2">
    <source>
        <dbReference type="ARBA" id="ARBA00022722"/>
    </source>
</evidence>
<reference evidence="9 10" key="1">
    <citation type="journal article" date="2018" name="Mol. Plant">
        <title>The genome of Artemisia annua provides insight into the evolution of Asteraceae family and artemisinin biosynthesis.</title>
        <authorList>
            <person name="Shen Q."/>
            <person name="Zhang L."/>
            <person name="Liao Z."/>
            <person name="Wang S."/>
            <person name="Yan T."/>
            <person name="Shi P."/>
            <person name="Liu M."/>
            <person name="Fu X."/>
            <person name="Pan Q."/>
            <person name="Wang Y."/>
            <person name="Lv Z."/>
            <person name="Lu X."/>
            <person name="Zhang F."/>
            <person name="Jiang W."/>
            <person name="Ma Y."/>
            <person name="Chen M."/>
            <person name="Hao X."/>
            <person name="Li L."/>
            <person name="Tang Y."/>
            <person name="Lv G."/>
            <person name="Zhou Y."/>
            <person name="Sun X."/>
            <person name="Brodelius P.E."/>
            <person name="Rose J.K.C."/>
            <person name="Tang K."/>
        </authorList>
    </citation>
    <scope>NUCLEOTIDE SEQUENCE [LARGE SCALE GENOMIC DNA]</scope>
    <source>
        <strain evidence="10">cv. Huhao1</strain>
        <tissue evidence="9">Leaf</tissue>
    </source>
</reference>
<keyword evidence="3" id="KW-0378">Hydrolase</keyword>
<evidence type="ECO:0000256" key="6">
    <source>
        <dbReference type="ARBA" id="ARBA00023242"/>
    </source>
</evidence>
<dbReference type="AlphaFoldDB" id="A0A2U1Q3L5"/>
<dbReference type="Gene3D" id="3.30.420.10">
    <property type="entry name" value="Ribonuclease H-like superfamily/Ribonuclease H"/>
    <property type="match status" value="1"/>
</dbReference>
<dbReference type="InterPro" id="IPR044876">
    <property type="entry name" value="HRDC_dom_sf"/>
</dbReference>
<evidence type="ECO:0000256" key="3">
    <source>
        <dbReference type="ARBA" id="ARBA00022801"/>
    </source>
</evidence>
<dbReference type="Gene3D" id="1.10.150.80">
    <property type="entry name" value="HRDC domain"/>
    <property type="match status" value="1"/>
</dbReference>
<gene>
    <name evidence="9" type="ORF">CTI12_AA078450</name>
</gene>
<dbReference type="FunFam" id="3.30.420.10:FF:000065">
    <property type="entry name" value="Protein RRP6-like 2 isoform A"/>
    <property type="match status" value="1"/>
</dbReference>
<dbReference type="GO" id="GO:0071039">
    <property type="term" value="P:nuclear polyadenylation-dependent CUT catabolic process"/>
    <property type="evidence" value="ECO:0007669"/>
    <property type="project" value="TreeGrafter"/>
</dbReference>
<dbReference type="GO" id="GO:0071040">
    <property type="term" value="P:nuclear polyadenylation-dependent antisense transcript catabolic process"/>
    <property type="evidence" value="ECO:0007669"/>
    <property type="project" value="TreeGrafter"/>
</dbReference>
<dbReference type="GO" id="GO:0003727">
    <property type="term" value="F:single-stranded RNA binding"/>
    <property type="evidence" value="ECO:0007669"/>
    <property type="project" value="TreeGrafter"/>
</dbReference>
<dbReference type="PANTHER" id="PTHR12124">
    <property type="entry name" value="POLYMYOSITIS/SCLERODERMA AUTOANTIGEN-RELATED"/>
    <property type="match status" value="1"/>
</dbReference>
<dbReference type="SMART" id="SM00474">
    <property type="entry name" value="35EXOc"/>
    <property type="match status" value="1"/>
</dbReference>
<dbReference type="SUPFAM" id="SSF53098">
    <property type="entry name" value="Ribonuclease H-like"/>
    <property type="match status" value="1"/>
</dbReference>
<keyword evidence="2" id="KW-0540">Nuclease</keyword>
<dbReference type="InterPro" id="IPR002562">
    <property type="entry name" value="3'-5'_exonuclease_dom"/>
</dbReference>
<dbReference type="GO" id="GO:0071038">
    <property type="term" value="P:TRAMP-dependent tRNA surveillance pathway"/>
    <property type="evidence" value="ECO:0007669"/>
    <property type="project" value="TreeGrafter"/>
</dbReference>
<dbReference type="SMART" id="SM00341">
    <property type="entry name" value="HRDC"/>
    <property type="match status" value="1"/>
</dbReference>
<organism evidence="9 10">
    <name type="scientific">Artemisia annua</name>
    <name type="common">Sweet wormwood</name>
    <dbReference type="NCBI Taxonomy" id="35608"/>
    <lineage>
        <taxon>Eukaryota</taxon>
        <taxon>Viridiplantae</taxon>
        <taxon>Streptophyta</taxon>
        <taxon>Embryophyta</taxon>
        <taxon>Tracheophyta</taxon>
        <taxon>Spermatophyta</taxon>
        <taxon>Magnoliopsida</taxon>
        <taxon>eudicotyledons</taxon>
        <taxon>Gunneridae</taxon>
        <taxon>Pentapetalae</taxon>
        <taxon>asterids</taxon>
        <taxon>campanulids</taxon>
        <taxon>Asterales</taxon>
        <taxon>Asteraceae</taxon>
        <taxon>Asteroideae</taxon>
        <taxon>Anthemideae</taxon>
        <taxon>Artemisiinae</taxon>
        <taxon>Artemisia</taxon>
    </lineage>
</organism>
<feature type="compositionally biased region" description="Basic and acidic residues" evidence="7">
    <location>
        <begin position="464"/>
        <end position="475"/>
    </location>
</feature>
<dbReference type="CDD" id="cd06147">
    <property type="entry name" value="Rrp6p_like_exo"/>
    <property type="match status" value="1"/>
</dbReference>
<dbReference type="GO" id="GO:0071051">
    <property type="term" value="P:poly(A)-dependent snoRNA 3'-end processing"/>
    <property type="evidence" value="ECO:0007669"/>
    <property type="project" value="TreeGrafter"/>
</dbReference>
<dbReference type="Proteomes" id="UP000245207">
    <property type="component" value="Unassembled WGS sequence"/>
</dbReference>
<dbReference type="OrthoDB" id="2250022at2759"/>
<dbReference type="FunFam" id="1.10.150.80:FF:000001">
    <property type="entry name" value="Putative exosome component 10"/>
    <property type="match status" value="1"/>
</dbReference>
<comment type="caution">
    <text evidence="9">The sequence shown here is derived from an EMBL/GenBank/DDBJ whole genome shotgun (WGS) entry which is preliminary data.</text>
</comment>
<keyword evidence="4" id="KW-0269">Exonuclease</keyword>
<dbReference type="InterPro" id="IPR002121">
    <property type="entry name" value="HRDC_dom"/>
</dbReference>
<dbReference type="GO" id="GO:0000175">
    <property type="term" value="F:3'-5'-RNA exonuclease activity"/>
    <property type="evidence" value="ECO:0007669"/>
    <property type="project" value="InterPro"/>
</dbReference>
<dbReference type="InterPro" id="IPR010997">
    <property type="entry name" value="HRDC-like_sf"/>
</dbReference>
<feature type="domain" description="HRDC" evidence="8">
    <location>
        <begin position="369"/>
        <end position="449"/>
    </location>
</feature>
<dbReference type="GO" id="GO:0071036">
    <property type="term" value="P:nuclear polyadenylation-dependent snoRNA catabolic process"/>
    <property type="evidence" value="ECO:0007669"/>
    <property type="project" value="TreeGrafter"/>
</dbReference>
<name>A0A2U1Q3L5_ARTAN</name>
<dbReference type="PANTHER" id="PTHR12124:SF47">
    <property type="entry name" value="EXOSOME COMPONENT 10"/>
    <property type="match status" value="1"/>
</dbReference>
<dbReference type="GO" id="GO:0071044">
    <property type="term" value="P:histone mRNA catabolic process"/>
    <property type="evidence" value="ECO:0007669"/>
    <property type="project" value="TreeGrafter"/>
</dbReference>
<comment type="subcellular location">
    <subcellularLocation>
        <location evidence="1">Nucleus</location>
    </subcellularLocation>
</comment>
<proteinExistence type="predicted"/>
<dbReference type="Pfam" id="PF00570">
    <property type="entry name" value="HRDC"/>
    <property type="match status" value="1"/>
</dbReference>
<dbReference type="InterPro" id="IPR049559">
    <property type="entry name" value="Rrp6p-like_exo"/>
</dbReference>
<sequence length="603" mass="69005">MNADDAYNYNYNNWCYNNSYGYVADQFVDLRNKENMFQLVNVEKNNVTEKDLVVGNSSMSANNGSYEKMDSRDENGFGAPKVKIPFHIASIPKPQLVYGIKVDNTNRPFMSQDGSRPIHPLEEYRFFHFIDKSVSNFEPVRPSPVGNNTFTLVQDKKGLMDLAAKLCNVNEFAVDLEHNAYRSYQGLTCLMQISTRTEDFIVDTLKLHADIGPYLRDVFQDPQKRKVMHGADKDILWLQRDFSIYVCNMFDTGQASRVLKLKRNSLEHLLEYFCGVRANKEYQTADWRLRPLTNEMLRYASEDTHYLLHIYDLMKRRLLSSSTDPNSPESLLVEVYKHSYDVCMQLYEKELTNKNSYLNIYGLHAADLNGQELAVVSKLFQWRDIVARDNDESTGYVLPNKNLIEIAKKMPSTIGELCGVLKNRHPLIDKHLWTVTNIIQKAKQNANAFEEVAATLKRERLEMEQAPRDATKTSEEASTSVDSSNGQQKKEPLNIIFGTFKQKSMADLEKRKAADSRDAEDGSQERNKDVYAANVSSSFQNGLKISNEVNLEKQTGGGTNGYARDCKYVAWERKWALEIGGRSQVFPNSASQMTNRVMNRVRG</sequence>
<dbReference type="InterPro" id="IPR036397">
    <property type="entry name" value="RNaseH_sf"/>
</dbReference>
<accession>A0A2U1Q3L5</accession>
<dbReference type="GO" id="GO:0000467">
    <property type="term" value="P:exonucleolytic trimming to generate mature 3'-end of 5.8S rRNA from tricistronic rRNA transcript (SSU-rRNA, 5.8S rRNA, LSU-rRNA)"/>
    <property type="evidence" value="ECO:0007669"/>
    <property type="project" value="InterPro"/>
</dbReference>
<feature type="region of interest" description="Disordered" evidence="7">
    <location>
        <begin position="464"/>
        <end position="488"/>
    </location>
</feature>
<dbReference type="GO" id="GO:0000166">
    <property type="term" value="F:nucleotide binding"/>
    <property type="evidence" value="ECO:0007669"/>
    <property type="project" value="InterPro"/>
</dbReference>
<evidence type="ECO:0000313" key="10">
    <source>
        <dbReference type="Proteomes" id="UP000245207"/>
    </source>
</evidence>
<dbReference type="GO" id="GO:0071037">
    <property type="term" value="P:nuclear polyadenylation-dependent snRNA catabolic process"/>
    <property type="evidence" value="ECO:0007669"/>
    <property type="project" value="TreeGrafter"/>
</dbReference>
<feature type="compositionally biased region" description="Polar residues" evidence="7">
    <location>
        <begin position="476"/>
        <end position="487"/>
    </location>
</feature>
<dbReference type="InterPro" id="IPR012337">
    <property type="entry name" value="RNaseH-like_sf"/>
</dbReference>